<reference evidence="2" key="1">
    <citation type="submission" date="2020-08" db="EMBL/GenBank/DDBJ databases">
        <title>Genome public.</title>
        <authorList>
            <person name="Liu C."/>
            <person name="Sun Q."/>
        </authorList>
    </citation>
    <scope>NUCLEOTIDE SEQUENCE</scope>
    <source>
        <strain evidence="2">NSJ-63</strain>
    </source>
</reference>
<gene>
    <name evidence="2" type="ORF">H8693_01185</name>
</gene>
<evidence type="ECO:0000313" key="3">
    <source>
        <dbReference type="Proteomes" id="UP000617951"/>
    </source>
</evidence>
<keyword evidence="3" id="KW-1185">Reference proteome</keyword>
<dbReference type="InterPro" id="IPR036390">
    <property type="entry name" value="WH_DNA-bd_sf"/>
</dbReference>
<name>A0A926HW10_9FIRM</name>
<dbReference type="Pfam" id="PF03551">
    <property type="entry name" value="PadR"/>
    <property type="match status" value="1"/>
</dbReference>
<dbReference type="InterPro" id="IPR005149">
    <property type="entry name" value="Tscrpt_reg_PadR_N"/>
</dbReference>
<accession>A0A926HW10</accession>
<feature type="domain" description="Transcription regulator PadR N-terminal" evidence="1">
    <location>
        <begin position="16"/>
        <end position="88"/>
    </location>
</feature>
<dbReference type="AlphaFoldDB" id="A0A926HW10"/>
<dbReference type="EMBL" id="JACRSS010000001">
    <property type="protein sequence ID" value="MBC8537545.1"/>
    <property type="molecule type" value="Genomic_DNA"/>
</dbReference>
<dbReference type="PANTHER" id="PTHR33169">
    <property type="entry name" value="PADR-FAMILY TRANSCRIPTIONAL REGULATOR"/>
    <property type="match status" value="1"/>
</dbReference>
<sequence length="109" mass="12922">MEMQSEFLRGSLDTIVLGFLREKDSYGYEICRKAKERCHGEYELKETSLYGTFHRLESHGWIESYWGSESQGGRRKYYRITEAGIEVYHQNLINWEFAKRIIDTLLSGE</sequence>
<dbReference type="SUPFAM" id="SSF46785">
    <property type="entry name" value="Winged helix' DNA-binding domain"/>
    <property type="match status" value="1"/>
</dbReference>
<dbReference type="InterPro" id="IPR052509">
    <property type="entry name" value="Metal_resp_DNA-bind_regulator"/>
</dbReference>
<evidence type="ECO:0000259" key="1">
    <source>
        <dbReference type="Pfam" id="PF03551"/>
    </source>
</evidence>
<dbReference type="RefSeq" id="WP_249279447.1">
    <property type="nucleotide sequence ID" value="NZ_JACRSS010000001.1"/>
</dbReference>
<evidence type="ECO:0000313" key="2">
    <source>
        <dbReference type="EMBL" id="MBC8537545.1"/>
    </source>
</evidence>
<organism evidence="2 3">
    <name type="scientific">Guopingia tenuis</name>
    <dbReference type="NCBI Taxonomy" id="2763656"/>
    <lineage>
        <taxon>Bacteria</taxon>
        <taxon>Bacillati</taxon>
        <taxon>Bacillota</taxon>
        <taxon>Clostridia</taxon>
        <taxon>Christensenellales</taxon>
        <taxon>Christensenellaceae</taxon>
        <taxon>Guopingia</taxon>
    </lineage>
</organism>
<dbReference type="PANTHER" id="PTHR33169:SF14">
    <property type="entry name" value="TRANSCRIPTIONAL REGULATOR RV3488"/>
    <property type="match status" value="1"/>
</dbReference>
<dbReference type="Proteomes" id="UP000617951">
    <property type="component" value="Unassembled WGS sequence"/>
</dbReference>
<dbReference type="Gene3D" id="1.10.10.10">
    <property type="entry name" value="Winged helix-like DNA-binding domain superfamily/Winged helix DNA-binding domain"/>
    <property type="match status" value="1"/>
</dbReference>
<proteinExistence type="predicted"/>
<protein>
    <submittedName>
        <fullName evidence="2">PadR family transcriptional regulator</fullName>
    </submittedName>
</protein>
<dbReference type="InterPro" id="IPR036388">
    <property type="entry name" value="WH-like_DNA-bd_sf"/>
</dbReference>
<comment type="caution">
    <text evidence="2">The sequence shown here is derived from an EMBL/GenBank/DDBJ whole genome shotgun (WGS) entry which is preliminary data.</text>
</comment>